<keyword evidence="10 12" id="KW-0472">Membrane</keyword>
<evidence type="ECO:0000256" key="14">
    <source>
        <dbReference type="SAM" id="SignalP"/>
    </source>
</evidence>
<keyword evidence="3 12" id="KW-1134">Transmembrane beta strand</keyword>
<evidence type="ECO:0000256" key="7">
    <source>
        <dbReference type="ARBA" id="ARBA00023004"/>
    </source>
</evidence>
<keyword evidence="11 12" id="KW-0998">Cell outer membrane</keyword>
<comment type="similarity">
    <text evidence="12 13">Belongs to the TonB-dependent receptor family.</text>
</comment>
<evidence type="ECO:0000256" key="3">
    <source>
        <dbReference type="ARBA" id="ARBA00022452"/>
    </source>
</evidence>
<comment type="caution">
    <text evidence="17">The sequence shown here is derived from an EMBL/GenBank/DDBJ whole genome shotgun (WGS) entry which is preliminary data.</text>
</comment>
<dbReference type="InterPro" id="IPR012910">
    <property type="entry name" value="Plug_dom"/>
</dbReference>
<dbReference type="PANTHER" id="PTHR32552">
    <property type="entry name" value="FERRICHROME IRON RECEPTOR-RELATED"/>
    <property type="match status" value="1"/>
</dbReference>
<dbReference type="SUPFAM" id="SSF49464">
    <property type="entry name" value="Carboxypeptidase regulatory domain-like"/>
    <property type="match status" value="1"/>
</dbReference>
<protein>
    <submittedName>
        <fullName evidence="17">TonB-dependent receptor</fullName>
    </submittedName>
</protein>
<dbReference type="Gene3D" id="2.60.40.1120">
    <property type="entry name" value="Carboxypeptidase-like, regulatory domain"/>
    <property type="match status" value="1"/>
</dbReference>
<keyword evidence="4" id="KW-0410">Iron transport</keyword>
<evidence type="ECO:0000256" key="6">
    <source>
        <dbReference type="ARBA" id="ARBA00022729"/>
    </source>
</evidence>
<evidence type="ECO:0000256" key="1">
    <source>
        <dbReference type="ARBA" id="ARBA00004571"/>
    </source>
</evidence>
<dbReference type="Pfam" id="PF00593">
    <property type="entry name" value="TonB_dep_Rec_b-barrel"/>
    <property type="match status" value="1"/>
</dbReference>
<gene>
    <name evidence="17" type="ORF">ACFSAH_04890</name>
</gene>
<feature type="chain" id="PRO_5047148046" evidence="14">
    <location>
        <begin position="20"/>
        <end position="824"/>
    </location>
</feature>
<dbReference type="EMBL" id="JBHUDG010000003">
    <property type="protein sequence ID" value="MFD1629202.1"/>
    <property type="molecule type" value="Genomic_DNA"/>
</dbReference>
<feature type="domain" description="TonB-dependent receptor plug" evidence="16">
    <location>
        <begin position="119"/>
        <end position="225"/>
    </location>
</feature>
<feature type="domain" description="TonB-dependent receptor-like beta-barrel" evidence="15">
    <location>
        <begin position="347"/>
        <end position="782"/>
    </location>
</feature>
<keyword evidence="6 14" id="KW-0732">Signal</keyword>
<reference evidence="18" key="1">
    <citation type="journal article" date="2019" name="Int. J. Syst. Evol. Microbiol.">
        <title>The Global Catalogue of Microorganisms (GCM) 10K type strain sequencing project: providing services to taxonomists for standard genome sequencing and annotation.</title>
        <authorList>
            <consortium name="The Broad Institute Genomics Platform"/>
            <consortium name="The Broad Institute Genome Sequencing Center for Infectious Disease"/>
            <person name="Wu L."/>
            <person name="Ma J."/>
        </authorList>
    </citation>
    <scope>NUCLEOTIDE SEQUENCE [LARGE SCALE GENOMIC DNA]</scope>
    <source>
        <strain evidence="18">CCUG 53762</strain>
    </source>
</reference>
<dbReference type="InterPro" id="IPR039426">
    <property type="entry name" value="TonB-dep_rcpt-like"/>
</dbReference>
<dbReference type="InterPro" id="IPR036942">
    <property type="entry name" value="Beta-barrel_TonB_sf"/>
</dbReference>
<evidence type="ECO:0000256" key="12">
    <source>
        <dbReference type="PROSITE-ProRule" id="PRU01360"/>
    </source>
</evidence>
<dbReference type="PANTHER" id="PTHR32552:SF68">
    <property type="entry name" value="FERRICHROME OUTER MEMBRANE TRANSPORTER_PHAGE RECEPTOR"/>
    <property type="match status" value="1"/>
</dbReference>
<evidence type="ECO:0000259" key="15">
    <source>
        <dbReference type="Pfam" id="PF00593"/>
    </source>
</evidence>
<proteinExistence type="inferred from homology"/>
<evidence type="ECO:0000313" key="18">
    <source>
        <dbReference type="Proteomes" id="UP001597118"/>
    </source>
</evidence>
<dbReference type="Pfam" id="PF07715">
    <property type="entry name" value="Plug"/>
    <property type="match status" value="1"/>
</dbReference>
<evidence type="ECO:0000256" key="2">
    <source>
        <dbReference type="ARBA" id="ARBA00022448"/>
    </source>
</evidence>
<dbReference type="Gene3D" id="2.170.130.10">
    <property type="entry name" value="TonB-dependent receptor, plug domain"/>
    <property type="match status" value="1"/>
</dbReference>
<keyword evidence="17" id="KW-0675">Receptor</keyword>
<name>A0ABW4I9W8_9SPHI</name>
<keyword evidence="18" id="KW-1185">Reference proteome</keyword>
<dbReference type="Proteomes" id="UP001597118">
    <property type="component" value="Unassembled WGS sequence"/>
</dbReference>
<dbReference type="InterPro" id="IPR037066">
    <property type="entry name" value="Plug_dom_sf"/>
</dbReference>
<keyword evidence="7" id="KW-0408">Iron</keyword>
<sequence length="824" mass="92908">MKKVMFAMLIAFLMPYALMAQNVVLSGKVTDDQLQEPMAGASITLLGIGISTQTDNKGEFTFKNLKAGNYQLKITYIGYKTAENAVTVTKSTQLSIRLQKSMQLADEVVVSAIRATANSATTFKNISKEDIERNNFGQDMPYLLNQTPSVVVASDAGAGVGYTSMRVRGSDATRINVTINGIPYNDAESHGSFWVNMPDIASSVNNMQLQRGVGTSTNGAGAFGASINIQTSALSDSAYVELNNAAGSYGTLKNTLKVGTGLINGKWAFDGRLSRVVSDGYIDRGSSDLKSYYVSGAYYGKKSILRAITFSGQEKTYQSWNGIPEAKLKGSQADLLSHYNRNLGTLYNTVEDSLNLFNANPRTYNAFTYKNQTDNYNQDHYQLLYSKEINPELSFNGALHYTRGKGYYEEYKYGQDFTSYGMDSLFIGTDTVANTDLVRRRWLDNYFYGLTYSLNYRPSKIADFILGGAYNEYKGKHFGEVTWARYASQTENDYRYYDNDATKKDFNVFGKASINLNPLNLFADLQYRRIDYTFFGYDRNKNNVEQNAVLNFFNPKLGATYQLNGYNNLYASFAVAHKEPNRDDYTESTPDSRPKPERLNNLEIGYRHLKNNISAGANLYGMFYKDQLIVNGRINDVGGYIRENVDKSYRIGVELDGKWDINAKFSWALNASLSQHRIKEFHEFFDEYDANFDWIGQQENMHKNTDIAFSPSLIAGNEFTYRPMTGLNISLSSKYVSKQFLDNTSNDARKLDAFFVNNIRLGYQLKALGLRNIGLGLQVNNIFNEKYESNGYTYGYLFNGDLVTENFYFPQAGTNFMFSLNVKF</sequence>
<keyword evidence="5 12" id="KW-0812">Transmembrane</keyword>
<accession>A0ABW4I9W8</accession>
<evidence type="ECO:0000256" key="10">
    <source>
        <dbReference type="ARBA" id="ARBA00023136"/>
    </source>
</evidence>
<dbReference type="PROSITE" id="PS52016">
    <property type="entry name" value="TONB_DEPENDENT_REC_3"/>
    <property type="match status" value="1"/>
</dbReference>
<evidence type="ECO:0000256" key="5">
    <source>
        <dbReference type="ARBA" id="ARBA00022692"/>
    </source>
</evidence>
<organism evidence="17 18">
    <name type="scientific">Pseudopedobacter beijingensis</name>
    <dbReference type="NCBI Taxonomy" id="1207056"/>
    <lineage>
        <taxon>Bacteria</taxon>
        <taxon>Pseudomonadati</taxon>
        <taxon>Bacteroidota</taxon>
        <taxon>Sphingobacteriia</taxon>
        <taxon>Sphingobacteriales</taxon>
        <taxon>Sphingobacteriaceae</taxon>
        <taxon>Pseudopedobacter</taxon>
    </lineage>
</organism>
<evidence type="ECO:0000256" key="4">
    <source>
        <dbReference type="ARBA" id="ARBA00022496"/>
    </source>
</evidence>
<dbReference type="SUPFAM" id="SSF56935">
    <property type="entry name" value="Porins"/>
    <property type="match status" value="1"/>
</dbReference>
<evidence type="ECO:0000256" key="13">
    <source>
        <dbReference type="RuleBase" id="RU003357"/>
    </source>
</evidence>
<evidence type="ECO:0000259" key="16">
    <source>
        <dbReference type="Pfam" id="PF07715"/>
    </source>
</evidence>
<evidence type="ECO:0000256" key="9">
    <source>
        <dbReference type="ARBA" id="ARBA00023077"/>
    </source>
</evidence>
<dbReference type="InterPro" id="IPR000531">
    <property type="entry name" value="Beta-barrel_TonB"/>
</dbReference>
<feature type="signal peptide" evidence="14">
    <location>
        <begin position="1"/>
        <end position="19"/>
    </location>
</feature>
<evidence type="ECO:0000256" key="11">
    <source>
        <dbReference type="ARBA" id="ARBA00023237"/>
    </source>
</evidence>
<evidence type="ECO:0000256" key="8">
    <source>
        <dbReference type="ARBA" id="ARBA00023065"/>
    </source>
</evidence>
<dbReference type="RefSeq" id="WP_379661582.1">
    <property type="nucleotide sequence ID" value="NZ_JBHUDG010000003.1"/>
</dbReference>
<keyword evidence="9 13" id="KW-0798">TonB box</keyword>
<dbReference type="Gene3D" id="2.40.170.20">
    <property type="entry name" value="TonB-dependent receptor, beta-barrel domain"/>
    <property type="match status" value="1"/>
</dbReference>
<comment type="subcellular location">
    <subcellularLocation>
        <location evidence="1 12">Cell outer membrane</location>
        <topology evidence="1 12">Multi-pass membrane protein</topology>
    </subcellularLocation>
</comment>
<keyword evidence="8" id="KW-0406">Ion transport</keyword>
<dbReference type="InterPro" id="IPR008969">
    <property type="entry name" value="CarboxyPept-like_regulatory"/>
</dbReference>
<keyword evidence="2 12" id="KW-0813">Transport</keyword>
<dbReference type="Pfam" id="PF13715">
    <property type="entry name" value="CarbopepD_reg_2"/>
    <property type="match status" value="1"/>
</dbReference>
<evidence type="ECO:0000313" key="17">
    <source>
        <dbReference type="EMBL" id="MFD1629202.1"/>
    </source>
</evidence>